<organism evidence="6">
    <name type="scientific">Camponotus floridanus</name>
    <name type="common">Florida carpenter ant</name>
    <dbReference type="NCBI Taxonomy" id="104421"/>
    <lineage>
        <taxon>Eukaryota</taxon>
        <taxon>Metazoa</taxon>
        <taxon>Ecdysozoa</taxon>
        <taxon>Arthropoda</taxon>
        <taxon>Hexapoda</taxon>
        <taxon>Insecta</taxon>
        <taxon>Pterygota</taxon>
        <taxon>Neoptera</taxon>
        <taxon>Endopterygota</taxon>
        <taxon>Hymenoptera</taxon>
        <taxon>Apocrita</taxon>
        <taxon>Aculeata</taxon>
        <taxon>Formicoidea</taxon>
        <taxon>Formicidae</taxon>
        <taxon>Formicinae</taxon>
        <taxon>Camponotus</taxon>
    </lineage>
</organism>
<evidence type="ECO:0000259" key="4">
    <source>
        <dbReference type="SMART" id="SM00642"/>
    </source>
</evidence>
<dbReference type="Gene3D" id="3.90.400.10">
    <property type="entry name" value="Oligo-1,6-glucosidase, Domain 2"/>
    <property type="match status" value="3"/>
</dbReference>
<proteinExistence type="predicted"/>
<gene>
    <name evidence="5" type="ORF">EAG_01963</name>
</gene>
<evidence type="ECO:0000256" key="1">
    <source>
        <dbReference type="ARBA" id="ARBA00001657"/>
    </source>
</evidence>
<dbReference type="PANTHER" id="PTHR10357:SF179">
    <property type="entry name" value="NEUTRAL AND BASIC AMINO ACID TRANSPORT PROTEIN RBAT"/>
    <property type="match status" value="1"/>
</dbReference>
<name>E2AIX5_CAMFO</name>
<evidence type="ECO:0000313" key="5">
    <source>
        <dbReference type="EMBL" id="EFN66615.1"/>
    </source>
</evidence>
<evidence type="ECO:0000313" key="6">
    <source>
        <dbReference type="Proteomes" id="UP000000311"/>
    </source>
</evidence>
<dbReference type="EC" id="3.2.1.20" evidence="2"/>
<feature type="domain" description="Glycosyl hydrolase family 13 catalytic" evidence="4">
    <location>
        <begin position="559"/>
        <end position="946"/>
    </location>
</feature>
<dbReference type="Gene3D" id="3.20.20.80">
    <property type="entry name" value="Glycosidases"/>
    <property type="match status" value="4"/>
</dbReference>
<dbReference type="Proteomes" id="UP000000311">
    <property type="component" value="Unassembled WGS sequence"/>
</dbReference>
<dbReference type="InParanoid" id="E2AIX5"/>
<dbReference type="GO" id="GO:0005975">
    <property type="term" value="P:carbohydrate metabolic process"/>
    <property type="evidence" value="ECO:0007669"/>
    <property type="project" value="InterPro"/>
</dbReference>
<dbReference type="InterPro" id="IPR017853">
    <property type="entry name" value="GH"/>
</dbReference>
<evidence type="ECO:0000256" key="3">
    <source>
        <dbReference type="SAM" id="SignalP"/>
    </source>
</evidence>
<dbReference type="CDD" id="cd11328">
    <property type="entry name" value="AmyAc_maltase"/>
    <property type="match status" value="2"/>
</dbReference>
<dbReference type="SUPFAM" id="SSF51445">
    <property type="entry name" value="(Trans)glycosidases"/>
    <property type="match status" value="4"/>
</dbReference>
<dbReference type="EMBL" id="GL439908">
    <property type="protein sequence ID" value="EFN66615.1"/>
    <property type="molecule type" value="Genomic_DNA"/>
</dbReference>
<dbReference type="GO" id="GO:0004558">
    <property type="term" value="F:alpha-1,4-glucosidase activity"/>
    <property type="evidence" value="ECO:0007669"/>
    <property type="project" value="UniProtKB-EC"/>
</dbReference>
<dbReference type="OrthoDB" id="1740265at2759"/>
<sequence length="1796" mass="205179">MSVTTCLCAFLLLVSSSSAEIFNKSWWNNTILYRIFPQSFYDSNGDGIGDLKGITLKLSYIVDTGINAISLSSIYNDFNVDLEYDITNDAGIDPIVGTMDDFKTLVAEAHKLGLKVILDAILNYSSDKYLWFQKALQGDEKYKGYYIWAEGKNKDNKTPPNNWISISGGSAWTYVDSLKQWYLHQYGPGMPDLNYSNPDLLQALQKTREFWLDTGIDGFNLISAPYIFEDKELRDEPRSYAPGATPQDYNYLDHIYTVNQKRTYEYLKSIKIHTDQYADEINEDPKLLMIEAYTDFPHIIEYYNYDLLPSNFEIIKHVTANSSAEYVKEEIDHYINSLPSGTIANWVLGNPDYPRVASRFPGRLDQMTMLSMILPGIAVTYYGDEIGMVDEKGTSCKDTEDPETCNAMSRTPEQTPFQWNATRNAGFSMANSTWLPVNLNYKELNLENKMGIKNSHYHIYKDLAHLHGKELALTEGSYTSFISNDDVLGVIRNSGDRYVLLLINYKDDISQNVDLSNHDLPETMKLKVASSESHSSLKQHSSSAEIFNKSWWNNTILYRIFPQSFYDSNGDGIGDLKGITLKLSYFKDTGINAISLSSIYSSPNVNLGYDITNYIEIDPIFGTIDDFKALVAEAHNLSLKVILDIVPNHSSDKHPWFLKALQGDKKYKHYYMWAKGKGKGNKAPPNNWISKSGGPAWTYVKSLNQWYLHQYGPGLPDLNYSNPDVIKETKKSLKFWLDIGVDGFSVISVPYIFEDKKLRDEPRSYALGVTQNDYNYLEHNYTANIKPTYELFRNYKMYMDQYADQFNEDEKVLIINDYTDFAHTMEYYKYDTLPLNFEIIKNVNNKSSLEYIKKSLDLWMNSMPSRKVANWMLGNDHNPRLASRFTERFDKMIMTSMILPGMTVTYYGDEIGMVDYTDISCEDTHDSEARNACKVHDAAISFNSARTPFQWNAKKNAGFSTANSTWLPVNPNYKKVNLEKEMISNESYYKVYKILAHMHRNESALTKGSCTTFTANNDTVFGVIRKYDTRSVVLLSNRKDISQEVDLSDYDIPVRMKLKLGNHDNPRVASRFPGRLDQMTMLSMILPGMAVTYYDDEIGKVDNNDIPYPQTQDRGAQRGQRALCSCFSTANSTWLPVNSNYKDLNLEKEMNSDESHYKIYELLAYMHQNEPTLTKGSYTSFTTNNGAVLGVIRKYGSRSVVLLINFKDDISQDVDLSDHDLPETETQDCFLGLSFFSKTTIRRNTNNIMSLTTYFCAALLLVSSSSAEIYDKLWWNNTVLYQISPRSMYDTNGDGIGDLKGITSKLHYIVDSGNDVIRLSPIYSGPKDNFGSSISNFTKIDPIFGTMDDFHSLLTQAHKLDLKVILDIVPNHSSDKHPWFQKALQGDEKYKNYYMFAEGKNKDNITPPNNWISKFDGPAWTYVDSLGEFYLHQYGPGLPDLNYSNPEVLEEMTNILKFWLDTGIDGFSVYSAPYIFEDKELRDEPRSYVTGATPQDYSYLNHIYTMDQERTHELVRNLRTAMDKYVDERNGVEKMLLIEAAINLSHTIKYYSDYTLSLNFDLIKNVTVNSSAHDVKEEIDLFINSLPSGEVPNWLLGTHDHPRVASRFPDRVDQMTMLSMILPGIAVTYYGDEIGMVDNNNISYAQTQDPEARNAGKEHYAAVSRDPERTPFQWSAEENAGFSTANSTWLPVNSNYKQLNLKEEMGIKNSHYDIYKNLAHLHRKEPALTEGSYTLFIMNDGAVLGVVRNSGDRYVLLLINYKDDISQNVDLSNHDLPETMKLKVASSESHSSLKQQ</sequence>
<feature type="chain" id="PRO_5003157333" description="alpha-glucosidase" evidence="3">
    <location>
        <begin position="20"/>
        <end position="1796"/>
    </location>
</feature>
<dbReference type="Pfam" id="PF00128">
    <property type="entry name" value="Alpha-amylase"/>
    <property type="match status" value="4"/>
</dbReference>
<feature type="domain" description="Glycosyl hydrolase family 13 catalytic" evidence="4">
    <location>
        <begin position="1282"/>
        <end position="1669"/>
    </location>
</feature>
<dbReference type="OMA" id="SNAHDYE"/>
<keyword evidence="3" id="KW-0732">Signal</keyword>
<dbReference type="PANTHER" id="PTHR10357">
    <property type="entry name" value="ALPHA-AMYLASE FAMILY MEMBER"/>
    <property type="match status" value="1"/>
</dbReference>
<dbReference type="STRING" id="104421.E2AIX5"/>
<comment type="catalytic activity">
    <reaction evidence="1">
        <text>Hydrolysis of terminal, non-reducing (1-&gt;4)-linked alpha-D-glucose residues with release of alpha-D-glucose.</text>
        <dbReference type="EC" id="3.2.1.20"/>
    </reaction>
</comment>
<feature type="signal peptide" evidence="3">
    <location>
        <begin position="1"/>
        <end position="19"/>
    </location>
</feature>
<protein>
    <recommendedName>
        <fullName evidence="2">alpha-glucosidase</fullName>
        <ecNumber evidence="2">3.2.1.20</ecNumber>
    </recommendedName>
</protein>
<keyword evidence="6" id="KW-1185">Reference proteome</keyword>
<accession>E2AIX5</accession>
<feature type="domain" description="Glycosyl hydrolase family 13 catalytic" evidence="4">
    <location>
        <begin position="34"/>
        <end position="433"/>
    </location>
</feature>
<reference evidence="5 6" key="1">
    <citation type="journal article" date="2010" name="Science">
        <title>Genomic comparison of the ants Camponotus floridanus and Harpegnathos saltator.</title>
        <authorList>
            <person name="Bonasio R."/>
            <person name="Zhang G."/>
            <person name="Ye C."/>
            <person name="Mutti N.S."/>
            <person name="Fang X."/>
            <person name="Qin N."/>
            <person name="Donahue G."/>
            <person name="Yang P."/>
            <person name="Li Q."/>
            <person name="Li C."/>
            <person name="Zhang P."/>
            <person name="Huang Z."/>
            <person name="Berger S.L."/>
            <person name="Reinberg D."/>
            <person name="Wang J."/>
            <person name="Liebig J."/>
        </authorList>
    </citation>
    <scope>NUCLEOTIDE SEQUENCE [LARGE SCALE GENOMIC DNA]</scope>
    <source>
        <strain evidence="6">C129</strain>
    </source>
</reference>
<dbReference type="InterPro" id="IPR006047">
    <property type="entry name" value="GH13_cat_dom"/>
</dbReference>
<dbReference type="InterPro" id="IPR045857">
    <property type="entry name" value="O16G_dom_2"/>
</dbReference>
<dbReference type="SMART" id="SM00642">
    <property type="entry name" value="Aamy"/>
    <property type="match status" value="3"/>
</dbReference>
<evidence type="ECO:0000256" key="2">
    <source>
        <dbReference type="ARBA" id="ARBA00012741"/>
    </source>
</evidence>